<organism evidence="2 3">
    <name type="scientific">Roseinatronobacter thiooxidans</name>
    <dbReference type="NCBI Taxonomy" id="121821"/>
    <lineage>
        <taxon>Bacteria</taxon>
        <taxon>Pseudomonadati</taxon>
        <taxon>Pseudomonadota</taxon>
        <taxon>Alphaproteobacteria</taxon>
        <taxon>Rhodobacterales</taxon>
        <taxon>Paracoccaceae</taxon>
        <taxon>Roseinatronobacter</taxon>
    </lineage>
</organism>
<gene>
    <name evidence="2" type="ORF">LY56_02861</name>
</gene>
<proteinExistence type="predicted"/>
<evidence type="ECO:0000256" key="1">
    <source>
        <dbReference type="SAM" id="Phobius"/>
    </source>
</evidence>
<dbReference type="InterPro" id="IPR051082">
    <property type="entry name" value="Pentapeptide-BTB/POZ_domain"/>
</dbReference>
<keyword evidence="3" id="KW-1185">Reference proteome</keyword>
<dbReference type="STRING" id="121821.GCA_001870675_00342"/>
<keyword evidence="1" id="KW-1133">Transmembrane helix</keyword>
<keyword evidence="1" id="KW-0812">Transmembrane</keyword>
<comment type="caution">
    <text evidence="2">The sequence shown here is derived from an EMBL/GenBank/DDBJ whole genome shotgun (WGS) entry which is preliminary data.</text>
</comment>
<feature type="transmembrane region" description="Helical" evidence="1">
    <location>
        <begin position="20"/>
        <end position="38"/>
    </location>
</feature>
<dbReference type="InterPro" id="IPR001646">
    <property type="entry name" value="5peptide_repeat"/>
</dbReference>
<dbReference type="SUPFAM" id="SSF141571">
    <property type="entry name" value="Pentapeptide repeat-like"/>
    <property type="match status" value="1"/>
</dbReference>
<dbReference type="Pfam" id="PF00805">
    <property type="entry name" value="Pentapeptide"/>
    <property type="match status" value="1"/>
</dbReference>
<evidence type="ECO:0000313" key="3">
    <source>
        <dbReference type="Proteomes" id="UP000249364"/>
    </source>
</evidence>
<dbReference type="EMBL" id="QKZQ01000015">
    <property type="protein sequence ID" value="PZX39329.1"/>
    <property type="molecule type" value="Genomic_DNA"/>
</dbReference>
<dbReference type="PANTHER" id="PTHR14136">
    <property type="entry name" value="BTB_POZ DOMAIN-CONTAINING PROTEIN KCTD9"/>
    <property type="match status" value="1"/>
</dbReference>
<evidence type="ECO:0000313" key="2">
    <source>
        <dbReference type="EMBL" id="PZX39329.1"/>
    </source>
</evidence>
<feature type="transmembrane region" description="Helical" evidence="1">
    <location>
        <begin position="86"/>
        <end position="110"/>
    </location>
</feature>
<feature type="transmembrane region" description="Helical" evidence="1">
    <location>
        <begin position="50"/>
        <end position="74"/>
    </location>
</feature>
<dbReference type="AlphaFoldDB" id="A0A2W7QDT3"/>
<dbReference type="Gene3D" id="2.160.20.80">
    <property type="entry name" value="E3 ubiquitin-protein ligase SopA"/>
    <property type="match status" value="1"/>
</dbReference>
<dbReference type="Proteomes" id="UP000249364">
    <property type="component" value="Unassembled WGS sequence"/>
</dbReference>
<keyword evidence="1" id="KW-0472">Membrane</keyword>
<accession>A0A2W7QDT3</accession>
<reference evidence="2 3" key="1">
    <citation type="submission" date="2018-06" db="EMBL/GenBank/DDBJ databases">
        <title>Genomic Encyclopedia of Archaeal and Bacterial Type Strains, Phase II (KMG-II): from individual species to whole genera.</title>
        <authorList>
            <person name="Goeker M."/>
        </authorList>
    </citation>
    <scope>NUCLEOTIDE SEQUENCE [LARGE SCALE GENOMIC DNA]</scope>
    <source>
        <strain evidence="2 3">DSM 13087</strain>
    </source>
</reference>
<name>A0A2W7QDT3_9RHOB</name>
<dbReference type="PANTHER" id="PTHR14136:SF17">
    <property type="entry name" value="BTB_POZ DOMAIN-CONTAINING PROTEIN KCTD9"/>
    <property type="match status" value="1"/>
</dbReference>
<sequence length="554" mass="62354">MNIDPVTLYFLTWQGVHTLLAGVLALIVVALVWLMLFGAERAQPVTFESWFKAAALGLFPVWVWLLGATLWGVWQVFNGVEGAPLASGSLGLGALIAAFLGAPFVIYGTYLRHKTQRLEQEGHMTDRINKAVEQLGSEKTEKQYSLDADGKPVQVERTVPNIEVRMGAILSLERIAQDSTMHDKGRDHVRVMEILCAYIRENARGSEAKKSLRVLYEEEREDPEMPEEHFDEWFCEQYNVHPLYLEDNISVAATKRWAANLSKPRADVQLALTVIGRRNEDQRRVEAAWPNPPTQAKFWPFDLDFKRLPDDPSDPPLGKAAKMAFKEGLEEWKTKLRDYRGYRLDLRGANLQGADMAAKQPNGSDAVFSGARFDGTRLEGASLWGARIEGANLFEARMEGADLSEARMEGAVLMEARIEGADLSLARMEGADLSEARMEGADLLHLRMESAYLWAAQMEGTNLSQTRMDSFTVLNSASFRGAALRKLDFTTVPMFEKQIMSCFGDASVILPNGTHSPDHWPDWELPDHGSHNYDKEWRKWQANPDTYRPPPKPE</sequence>
<protein>
    <submittedName>
        <fullName evidence="2">Pentapeptide repeat protein</fullName>
    </submittedName>
</protein>